<dbReference type="CDD" id="cd10747">
    <property type="entry name" value="DnaJ_C"/>
    <property type="match status" value="1"/>
</dbReference>
<dbReference type="PROSITE" id="PS00636">
    <property type="entry name" value="DNAJ_1"/>
    <property type="match status" value="1"/>
</dbReference>
<evidence type="ECO:0000259" key="10">
    <source>
        <dbReference type="PROSITE" id="PS51188"/>
    </source>
</evidence>
<comment type="function">
    <text evidence="7">Participates actively in the response to hyperosmotic and heat shock by preventing the aggregation of stress-denatured proteins and by disaggregating proteins, also in an autonomous, DnaK-independent fashion. Unfolded proteins bind initially to DnaJ; upon interaction with the DnaJ-bound protein, DnaK hydrolyzes its bound ATP, resulting in the formation of a stable complex. GrpE releases ADP from DnaK; ATP binding to DnaK triggers the release of the substrate protein, thus completing the reaction cycle. Several rounds of ATP-dependent interactions between DnaJ, DnaK and GrpE are required for fully efficient folding. Also involved, together with DnaK and GrpE, in the DNA replication of plasmids through activation of initiation proteins.</text>
</comment>
<dbReference type="HAMAP" id="MF_01152">
    <property type="entry name" value="DnaJ"/>
    <property type="match status" value="1"/>
</dbReference>
<dbReference type="PANTHER" id="PTHR43096">
    <property type="entry name" value="DNAJ HOMOLOG 1, MITOCHONDRIAL-RELATED"/>
    <property type="match status" value="1"/>
</dbReference>
<dbReference type="SMART" id="SM00271">
    <property type="entry name" value="DnaJ"/>
    <property type="match status" value="1"/>
</dbReference>
<dbReference type="SUPFAM" id="SSF57938">
    <property type="entry name" value="DnaJ/Hsp40 cysteine-rich domain"/>
    <property type="match status" value="1"/>
</dbReference>
<evidence type="ECO:0000256" key="2">
    <source>
        <dbReference type="ARBA" id="ARBA00022723"/>
    </source>
</evidence>
<dbReference type="RefSeq" id="WP_021687367.1">
    <property type="nucleotide sequence ID" value="NZ_KI260566.1"/>
</dbReference>
<feature type="domain" description="CR-type" evidence="10">
    <location>
        <begin position="141"/>
        <end position="219"/>
    </location>
</feature>
<dbReference type="CDD" id="cd10719">
    <property type="entry name" value="DnaJ_zf"/>
    <property type="match status" value="1"/>
</dbReference>
<keyword evidence="2 7" id="KW-0479">Metal-binding</keyword>
<comment type="cofactor">
    <cofactor evidence="7">
        <name>Zn(2+)</name>
        <dbReference type="ChEBI" id="CHEBI:29105"/>
    </cofactor>
    <text evidence="7">Binds 2 Zn(2+) ions per monomer.</text>
</comment>
<keyword evidence="6 7" id="KW-0346">Stress response</keyword>
<feature type="binding site" evidence="7">
    <location>
        <position position="174"/>
    </location>
    <ligand>
        <name>Zn(2+)</name>
        <dbReference type="ChEBI" id="CHEBI:29105"/>
        <label>2</label>
    </ligand>
</feature>
<comment type="similarity">
    <text evidence="7">Belongs to the DnaJ family.</text>
</comment>
<dbReference type="InterPro" id="IPR012724">
    <property type="entry name" value="DnaJ"/>
</dbReference>
<dbReference type="Gene3D" id="1.10.287.110">
    <property type="entry name" value="DnaJ domain"/>
    <property type="match status" value="1"/>
</dbReference>
<keyword evidence="5 7" id="KW-0862">Zinc</keyword>
<dbReference type="CDD" id="cd06257">
    <property type="entry name" value="DnaJ"/>
    <property type="match status" value="1"/>
</dbReference>
<keyword evidence="4 7" id="KW-0863">Zinc-finger</keyword>
<dbReference type="PROSITE" id="PS51188">
    <property type="entry name" value="ZF_CR"/>
    <property type="match status" value="1"/>
</dbReference>
<evidence type="ECO:0000256" key="4">
    <source>
        <dbReference type="ARBA" id="ARBA00022771"/>
    </source>
</evidence>
<evidence type="ECO:0000256" key="8">
    <source>
        <dbReference type="PROSITE-ProRule" id="PRU00546"/>
    </source>
</evidence>
<feature type="binding site" evidence="7">
    <location>
        <position position="154"/>
    </location>
    <ligand>
        <name>Zn(2+)</name>
        <dbReference type="ChEBI" id="CHEBI:29105"/>
        <label>1</label>
    </ligand>
</feature>
<dbReference type="InterPro" id="IPR001305">
    <property type="entry name" value="HSP_DnaJ_Cys-rich_dom"/>
</dbReference>
<dbReference type="Gene3D" id="2.60.260.20">
    <property type="entry name" value="Urease metallochaperone UreE, N-terminal domain"/>
    <property type="match status" value="2"/>
</dbReference>
<comment type="subunit">
    <text evidence="7">Homodimer.</text>
</comment>
<dbReference type="NCBIfam" id="TIGR02349">
    <property type="entry name" value="DnaJ_bact"/>
    <property type="match status" value="1"/>
</dbReference>
<dbReference type="Pfam" id="PF01556">
    <property type="entry name" value="DnaJ_C"/>
    <property type="match status" value="1"/>
</dbReference>
<feature type="repeat" description="CXXCXGXG motif" evidence="7">
    <location>
        <begin position="171"/>
        <end position="178"/>
    </location>
</feature>
<dbReference type="InterPro" id="IPR002939">
    <property type="entry name" value="DnaJ_C"/>
</dbReference>
<gene>
    <name evidence="7" type="primary">dnaJ</name>
    <name evidence="11" type="ORF">HMPREF9193_01156</name>
</gene>
<feature type="repeat" description="CXXCXGXG motif" evidence="7">
    <location>
        <begin position="154"/>
        <end position="161"/>
    </location>
</feature>
<proteinExistence type="inferred from homology"/>
<dbReference type="PROSITE" id="PS50076">
    <property type="entry name" value="DNAJ_2"/>
    <property type="match status" value="1"/>
</dbReference>
<keyword evidence="1 7" id="KW-0235">DNA replication</keyword>
<protein>
    <recommendedName>
        <fullName evidence="7">Chaperone protein DnaJ</fullName>
    </recommendedName>
</protein>
<feature type="binding site" evidence="7">
    <location>
        <position position="196"/>
    </location>
    <ligand>
        <name>Zn(2+)</name>
        <dbReference type="ChEBI" id="CHEBI:29105"/>
        <label>2</label>
    </ligand>
</feature>
<accession>A0ABN0NYU0</accession>
<dbReference type="SUPFAM" id="SSF46565">
    <property type="entry name" value="Chaperone J-domain"/>
    <property type="match status" value="1"/>
</dbReference>
<dbReference type="InterPro" id="IPR001623">
    <property type="entry name" value="DnaJ_domain"/>
</dbReference>
<dbReference type="InterPro" id="IPR036410">
    <property type="entry name" value="HSP_DnaJ_Cys-rich_dom_sf"/>
</dbReference>
<dbReference type="InterPro" id="IPR036869">
    <property type="entry name" value="J_dom_sf"/>
</dbReference>
<evidence type="ECO:0000256" key="5">
    <source>
        <dbReference type="ARBA" id="ARBA00022833"/>
    </source>
</evidence>
<organism evidence="11 12">
    <name type="scientific">Treponema lecithinolyticum ATCC 700332</name>
    <dbReference type="NCBI Taxonomy" id="1321815"/>
    <lineage>
        <taxon>Bacteria</taxon>
        <taxon>Pseudomonadati</taxon>
        <taxon>Spirochaetota</taxon>
        <taxon>Spirochaetia</taxon>
        <taxon>Spirochaetales</taxon>
        <taxon>Treponemataceae</taxon>
        <taxon>Treponema</taxon>
    </lineage>
</organism>
<dbReference type="Gene3D" id="2.10.230.10">
    <property type="entry name" value="Heat shock protein DnaJ, cysteine-rich domain"/>
    <property type="match status" value="1"/>
</dbReference>
<feature type="binding site" evidence="7">
    <location>
        <position position="171"/>
    </location>
    <ligand>
        <name>Zn(2+)</name>
        <dbReference type="ChEBI" id="CHEBI:29105"/>
        <label>2</label>
    </ligand>
</feature>
<keyword evidence="7" id="KW-0143">Chaperone</keyword>
<feature type="repeat" description="CXXCXGXG motif" evidence="7">
    <location>
        <begin position="207"/>
        <end position="214"/>
    </location>
</feature>
<evidence type="ECO:0000313" key="11">
    <source>
        <dbReference type="EMBL" id="ERJ93156.1"/>
    </source>
</evidence>
<name>A0ABN0NYU0_TRELE</name>
<dbReference type="Pfam" id="PF00226">
    <property type="entry name" value="DnaJ"/>
    <property type="match status" value="1"/>
</dbReference>
<feature type="binding site" evidence="7">
    <location>
        <position position="157"/>
    </location>
    <ligand>
        <name>Zn(2+)</name>
        <dbReference type="ChEBI" id="CHEBI:29105"/>
        <label>1</label>
    </ligand>
</feature>
<comment type="domain">
    <text evidence="7">The J domain is necessary and sufficient to stimulate DnaK ATPase activity. Zinc center 1 plays an important role in the autonomous, DnaK-independent chaperone activity of DnaJ. Zinc center 2 is essential for interaction with DnaK and for DnaJ activity.</text>
</comment>
<evidence type="ECO:0000259" key="9">
    <source>
        <dbReference type="PROSITE" id="PS50076"/>
    </source>
</evidence>
<feature type="zinc finger region" description="CR-type" evidence="8">
    <location>
        <begin position="141"/>
        <end position="219"/>
    </location>
</feature>
<keyword evidence="7" id="KW-0963">Cytoplasm</keyword>
<evidence type="ECO:0000256" key="3">
    <source>
        <dbReference type="ARBA" id="ARBA00022737"/>
    </source>
</evidence>
<dbReference type="PANTHER" id="PTHR43096:SF10">
    <property type="entry name" value="CHAPERONE PROTEIN DNAJ A6, CHLOROPLASTIC"/>
    <property type="match status" value="1"/>
</dbReference>
<dbReference type="EMBL" id="AWVH01000030">
    <property type="protein sequence ID" value="ERJ93156.1"/>
    <property type="molecule type" value="Genomic_DNA"/>
</dbReference>
<dbReference type="NCBIfam" id="NF008035">
    <property type="entry name" value="PRK10767.1"/>
    <property type="match status" value="1"/>
</dbReference>
<evidence type="ECO:0000256" key="6">
    <source>
        <dbReference type="ARBA" id="ARBA00023016"/>
    </source>
</evidence>
<evidence type="ECO:0000313" key="12">
    <source>
        <dbReference type="Proteomes" id="UP000016649"/>
    </source>
</evidence>
<feature type="repeat" description="CXXCXGXG motif" evidence="7">
    <location>
        <begin position="193"/>
        <end position="200"/>
    </location>
</feature>
<comment type="caution">
    <text evidence="11">The sequence shown here is derived from an EMBL/GenBank/DDBJ whole genome shotgun (WGS) entry which is preliminary data.</text>
</comment>
<evidence type="ECO:0000256" key="1">
    <source>
        <dbReference type="ARBA" id="ARBA00022705"/>
    </source>
</evidence>
<dbReference type="SUPFAM" id="SSF49493">
    <property type="entry name" value="HSP40/DnaJ peptide-binding domain"/>
    <property type="match status" value="2"/>
</dbReference>
<dbReference type="InterPro" id="IPR018253">
    <property type="entry name" value="DnaJ_domain_CS"/>
</dbReference>
<sequence>MAKRDYYEVLGVQKGATKDEIKKGYRKLAVKYHPDKNPGNKEAEDKFKEATEAYEVLSDDQKRQIYDQYGFAGLEGMGAGSGGAQGFSHAFHDFEDLFGGFGDMFENLFGTSSARRSGAGAHQGASLRYDLELSFKDAVYGTKAEISFQHNESCEACSGTGGANGAQRKTCPTCGGAGQIRRSAGFFSVAQTCPTCEGMGTVIDNPCKSCGGTGLQKKRKKIAVTIPPGVDEGKRITVPHQGDAGRNGAPAGDLVIILHTAPHRYFERSGQDLYCAVSVSMVQAALGSEITVTSLDDKKIKLKIPAGSQHGKLLRLRDEGVPYGNTGRKGDLYIKILVRVPERLSAKAKQLLTELAALEGEEGTSKAVPLSDLRG</sequence>
<feature type="binding site" evidence="7">
    <location>
        <position position="207"/>
    </location>
    <ligand>
        <name>Zn(2+)</name>
        <dbReference type="ChEBI" id="CHEBI:29105"/>
        <label>1</label>
    </ligand>
</feature>
<evidence type="ECO:0000256" key="7">
    <source>
        <dbReference type="HAMAP-Rule" id="MF_01152"/>
    </source>
</evidence>
<dbReference type="Proteomes" id="UP000016649">
    <property type="component" value="Unassembled WGS sequence"/>
</dbReference>
<comment type="subcellular location">
    <subcellularLocation>
        <location evidence="7">Cytoplasm</location>
    </subcellularLocation>
</comment>
<dbReference type="InterPro" id="IPR008971">
    <property type="entry name" value="HSP40/DnaJ_pept-bd"/>
</dbReference>
<keyword evidence="12" id="KW-1185">Reference proteome</keyword>
<keyword evidence="3 7" id="KW-0677">Repeat</keyword>
<feature type="binding site" evidence="7">
    <location>
        <position position="193"/>
    </location>
    <ligand>
        <name>Zn(2+)</name>
        <dbReference type="ChEBI" id="CHEBI:29105"/>
        <label>2</label>
    </ligand>
</feature>
<reference evidence="11 12" key="1">
    <citation type="submission" date="2013-08" db="EMBL/GenBank/DDBJ databases">
        <authorList>
            <person name="Weinstock G."/>
            <person name="Sodergren E."/>
            <person name="Wylie T."/>
            <person name="Fulton L."/>
            <person name="Fulton R."/>
            <person name="Fronick C."/>
            <person name="O'Laughlin M."/>
            <person name="Godfrey J."/>
            <person name="Miner T."/>
            <person name="Herter B."/>
            <person name="Appelbaum E."/>
            <person name="Cordes M."/>
            <person name="Lek S."/>
            <person name="Wollam A."/>
            <person name="Pepin K.H."/>
            <person name="Palsikar V.B."/>
            <person name="Mitreva M."/>
            <person name="Wilson R.K."/>
        </authorList>
    </citation>
    <scope>NUCLEOTIDE SEQUENCE [LARGE SCALE GENOMIC DNA]</scope>
    <source>
        <strain evidence="11 12">ATCC 700332</strain>
    </source>
</reference>
<feature type="binding site" evidence="7">
    <location>
        <position position="210"/>
    </location>
    <ligand>
        <name>Zn(2+)</name>
        <dbReference type="ChEBI" id="CHEBI:29105"/>
        <label>1</label>
    </ligand>
</feature>
<dbReference type="PRINTS" id="PR00625">
    <property type="entry name" value="JDOMAIN"/>
</dbReference>
<feature type="domain" description="J" evidence="9">
    <location>
        <begin position="5"/>
        <end position="70"/>
    </location>
</feature>
<dbReference type="Pfam" id="PF00684">
    <property type="entry name" value="DnaJ_CXXCXGXG"/>
    <property type="match status" value="1"/>
</dbReference>